<proteinExistence type="predicted"/>
<name>A0A1F2P9L6_9EURY</name>
<dbReference type="STRING" id="1838285.SCAL_001100"/>
<organism evidence="1 2">
    <name type="scientific">Candidatus Syntropharchaeum caldarium</name>
    <dbReference type="NCBI Taxonomy" id="1838285"/>
    <lineage>
        <taxon>Archaea</taxon>
        <taxon>Methanobacteriati</taxon>
        <taxon>Methanobacteriota</taxon>
        <taxon>Stenosarchaea group</taxon>
        <taxon>Methanomicrobia</taxon>
        <taxon>Methanosarcinales</taxon>
        <taxon>ANME-2 cluster</taxon>
        <taxon>Candidatus Syntropharchaeum</taxon>
    </lineage>
</organism>
<protein>
    <submittedName>
        <fullName evidence="1">CRISPR-associated protein, family</fullName>
    </submittedName>
</protein>
<dbReference type="EMBL" id="LYOS01000003">
    <property type="protein sequence ID" value="OFV67725.1"/>
    <property type="molecule type" value="Genomic_DNA"/>
</dbReference>
<comment type="caution">
    <text evidence="1">The sequence shown here is derived from an EMBL/GenBank/DDBJ whole genome shotgun (WGS) entry which is preliminary data.</text>
</comment>
<gene>
    <name evidence="1" type="ORF">SCAL_001100</name>
</gene>
<accession>A0A1F2P9L6</accession>
<evidence type="ECO:0000313" key="2">
    <source>
        <dbReference type="Proteomes" id="UP000186940"/>
    </source>
</evidence>
<sequence length="632" mass="74029">MIEAVRRIGEYAFEKKGISLDNSIDLLSILIQDPASSKAYKHILAIKLNKRENGFEFADIDLEDYSKSKIVQYLYRRGSGNGPDITPTSRVTEIEKTFVKNKILPWFQKTLRDETLNLEDEELEFLRGINDCLSENKDLILSKLKVLSEEIPRDENSIITIVIEDNGKRYIGDYSVFREILKTRALSGYYQKYNKESKSEDKICSICKRQKDEVYGFVSTYKFYTVDKPGSVSGGFDQSLAWKNYPVCQMCALTLEEGKKYLEDFSSFRFYGFDYYLIPKPLIVEKSDEVYRILEDFKGVNPEFKKGYIHLLDDTEDEILELISEQKNFFNNNLLIYEESPREFKILLYIEDVLPSRLRKLFDVKKELDGIAVFKNCRVSVFENGKKQVKSHLEFNFGNIWHFFGRTRERDMSKYFLDITNRILTNRKIDYSFLMWGIMENIKRQFINNFSTEESSLRGFQLLLYLRRLNLLENFDRGSYMNEKRISDIFGSGDATDRVKQAEHLFEEFSDFFNNDAKKAIFMEGVLAQRLLNIQYHDRGSTPFRSKLQGLKLDEKVIKGLLPQIQNKLEEYGKNYYTDLEGLISKYMIEAGDGWRMSKDEIGFYFVLGMNLSYLFKSKKEEETNGGGNANE</sequence>
<dbReference type="Pfam" id="PF09484">
    <property type="entry name" value="Cas_TM1802"/>
    <property type="match status" value="1"/>
</dbReference>
<keyword evidence="2" id="KW-1185">Reference proteome</keyword>
<dbReference type="Proteomes" id="UP000186940">
    <property type="component" value="Unassembled WGS sequence"/>
</dbReference>
<dbReference type="InterPro" id="IPR013389">
    <property type="entry name" value="CRISPR-assoc_prot_Cas8b"/>
</dbReference>
<dbReference type="AlphaFoldDB" id="A0A1F2P9L6"/>
<evidence type="ECO:0000313" key="1">
    <source>
        <dbReference type="EMBL" id="OFV67725.1"/>
    </source>
</evidence>
<dbReference type="InterPro" id="IPR013420">
    <property type="entry name" value="CRISPR-assoc_prot_Cas8b/Csh1_C"/>
</dbReference>
<dbReference type="NCBIfam" id="TIGR02556">
    <property type="entry name" value="cas_TM1802"/>
    <property type="match status" value="1"/>
</dbReference>
<reference evidence="1" key="1">
    <citation type="submission" date="2016-05" db="EMBL/GenBank/DDBJ databases">
        <title>Microbial consortia oxidize butane by reversing methanogenesis.</title>
        <authorList>
            <person name="Laso-Perez R."/>
            <person name="Richter M."/>
            <person name="Wegener G."/>
            <person name="Musat F."/>
        </authorList>
    </citation>
    <scope>NUCLEOTIDE SEQUENCE [LARGE SCALE GENOMIC DNA]</scope>
    <source>
        <strain evidence="1">BOX2</strain>
    </source>
</reference>
<dbReference type="NCBIfam" id="TIGR02591">
    <property type="entry name" value="cas_Csh1"/>
    <property type="match status" value="1"/>
</dbReference>
<dbReference type="PATRIC" id="fig|1838285.3.peg.1120"/>